<organism evidence="2">
    <name type="scientific">Arundo donax</name>
    <name type="common">Giant reed</name>
    <name type="synonym">Donax arundinaceus</name>
    <dbReference type="NCBI Taxonomy" id="35708"/>
    <lineage>
        <taxon>Eukaryota</taxon>
        <taxon>Viridiplantae</taxon>
        <taxon>Streptophyta</taxon>
        <taxon>Embryophyta</taxon>
        <taxon>Tracheophyta</taxon>
        <taxon>Spermatophyta</taxon>
        <taxon>Magnoliopsida</taxon>
        <taxon>Liliopsida</taxon>
        <taxon>Poales</taxon>
        <taxon>Poaceae</taxon>
        <taxon>PACMAD clade</taxon>
        <taxon>Arundinoideae</taxon>
        <taxon>Arundineae</taxon>
        <taxon>Arundo</taxon>
    </lineage>
</organism>
<feature type="domain" description="CWZF3/5/7 THD" evidence="1">
    <location>
        <begin position="1"/>
        <end position="69"/>
    </location>
</feature>
<reference evidence="2" key="1">
    <citation type="submission" date="2014-09" db="EMBL/GenBank/DDBJ databases">
        <authorList>
            <person name="Magalhaes I.L.F."/>
            <person name="Oliveira U."/>
            <person name="Santos F.R."/>
            <person name="Vidigal T.H.D.A."/>
            <person name="Brescovit A.D."/>
            <person name="Santos A.J."/>
        </authorList>
    </citation>
    <scope>NUCLEOTIDE SEQUENCE</scope>
    <source>
        <tissue evidence="2">Shoot tissue taken approximately 20 cm above the soil surface</tissue>
    </source>
</reference>
<dbReference type="InterPro" id="IPR056406">
    <property type="entry name" value="THD_CWZF3/5/7"/>
</dbReference>
<proteinExistence type="predicted"/>
<evidence type="ECO:0000259" key="1">
    <source>
        <dbReference type="Pfam" id="PF24756"/>
    </source>
</evidence>
<dbReference type="InterPro" id="IPR055300">
    <property type="entry name" value="CWZF3/5/7"/>
</dbReference>
<sequence length="74" mass="8197">MGLLACAEDINNAFEGTRKSQNSLSAYLSGYGKDQVDGVALVRKVLDFSFHNVKGLLQLIRHSLESINHESVKY</sequence>
<protein>
    <recommendedName>
        <fullName evidence="1">CWZF3/5/7 THD domain-containing protein</fullName>
    </recommendedName>
</protein>
<dbReference type="PANTHER" id="PTHR46524:SF2">
    <property type="entry name" value="CYSTEINE-TRYPTOPHAN DOMAIN-CONTAINING ZINC FINGER PROTEIN 5"/>
    <property type="match status" value="1"/>
</dbReference>
<accession>A0A0A9FC19</accession>
<dbReference type="EMBL" id="GBRH01187994">
    <property type="protein sequence ID" value="JAE09902.1"/>
    <property type="molecule type" value="Transcribed_RNA"/>
</dbReference>
<dbReference type="PANTHER" id="PTHR46524">
    <property type="entry name" value="CW-TYPE ZINC FINGER"/>
    <property type="match status" value="1"/>
</dbReference>
<reference evidence="2" key="2">
    <citation type="journal article" date="2015" name="Data Brief">
        <title>Shoot transcriptome of the giant reed, Arundo donax.</title>
        <authorList>
            <person name="Barrero R.A."/>
            <person name="Guerrero F.D."/>
            <person name="Moolhuijzen P."/>
            <person name="Goolsby J.A."/>
            <person name="Tidwell J."/>
            <person name="Bellgard S.E."/>
            <person name="Bellgard M.I."/>
        </authorList>
    </citation>
    <scope>NUCLEOTIDE SEQUENCE</scope>
    <source>
        <tissue evidence="2">Shoot tissue taken approximately 20 cm above the soil surface</tissue>
    </source>
</reference>
<evidence type="ECO:0000313" key="2">
    <source>
        <dbReference type="EMBL" id="JAE09902.1"/>
    </source>
</evidence>
<dbReference type="AlphaFoldDB" id="A0A0A9FC19"/>
<dbReference type="Pfam" id="PF24756">
    <property type="entry name" value="THD_CWZF3-5-7"/>
    <property type="match status" value="1"/>
</dbReference>
<name>A0A0A9FC19_ARUDO</name>